<keyword evidence="1" id="KW-0472">Membrane</keyword>
<keyword evidence="3" id="KW-1185">Reference proteome</keyword>
<keyword evidence="1" id="KW-1133">Transmembrane helix</keyword>
<reference evidence="2 3" key="1">
    <citation type="submission" date="2018-05" db="EMBL/GenBank/DDBJ databases">
        <title>Genomic Encyclopedia of Type Strains, Phase IV (KMG-IV): sequencing the most valuable type-strain genomes for metagenomic binning, comparative biology and taxonomic classification.</title>
        <authorList>
            <person name="Goeker M."/>
        </authorList>
    </citation>
    <scope>NUCLEOTIDE SEQUENCE [LARGE SCALE GENOMIC DNA]</scope>
    <source>
        <strain evidence="2 3">JC118</strain>
    </source>
</reference>
<dbReference type="OrthoDB" id="1913594at2"/>
<accession>A0A2V2FMG8</accession>
<dbReference type="Gene3D" id="2.20.28.160">
    <property type="match status" value="1"/>
</dbReference>
<dbReference type="Proteomes" id="UP000247612">
    <property type="component" value="Unassembled WGS sequence"/>
</dbReference>
<proteinExistence type="predicted"/>
<keyword evidence="1" id="KW-0812">Transmembrane</keyword>
<dbReference type="EMBL" id="QJKH01000010">
    <property type="protein sequence ID" value="PXX77575.1"/>
    <property type="molecule type" value="Genomic_DNA"/>
</dbReference>
<evidence type="ECO:0000313" key="3">
    <source>
        <dbReference type="Proteomes" id="UP000247612"/>
    </source>
</evidence>
<comment type="caution">
    <text evidence="2">The sequence shown here is derived from an EMBL/GenBank/DDBJ whole genome shotgun (WGS) entry which is preliminary data.</text>
</comment>
<feature type="transmembrane region" description="Helical" evidence="1">
    <location>
        <begin position="38"/>
        <end position="57"/>
    </location>
</feature>
<organism evidence="2 3">
    <name type="scientific">Dielma fastidiosa</name>
    <dbReference type="NCBI Taxonomy" id="1034346"/>
    <lineage>
        <taxon>Bacteria</taxon>
        <taxon>Bacillati</taxon>
        <taxon>Bacillota</taxon>
        <taxon>Erysipelotrichia</taxon>
        <taxon>Erysipelotrichales</taxon>
        <taxon>Erysipelotrichaceae</taxon>
        <taxon>Dielma</taxon>
    </lineage>
</organism>
<evidence type="ECO:0000313" key="2">
    <source>
        <dbReference type="EMBL" id="PXX77575.1"/>
    </source>
</evidence>
<protein>
    <submittedName>
        <fullName evidence="2">Uncharacterized protein</fullName>
    </submittedName>
</protein>
<dbReference type="GeneID" id="94439405"/>
<dbReference type="AlphaFoldDB" id="A0A2V2FMG8"/>
<dbReference type="STRING" id="1034346.GCA_000313565_01407"/>
<sequence>MQCPQCKTKMKVKMTDKQVRCPNCGRNYEVKLNTIKSIALMIIYCLVLSSITLELVNYINNPYIILIIMIAGFIPAKYLILYVFVPVTLKPLSRK</sequence>
<gene>
    <name evidence="2" type="ORF">DES51_110129</name>
</gene>
<dbReference type="RefSeq" id="WP_022937710.1">
    <property type="nucleotide sequence ID" value="NZ_CABKRQ010000003.1"/>
</dbReference>
<evidence type="ECO:0000256" key="1">
    <source>
        <dbReference type="SAM" id="Phobius"/>
    </source>
</evidence>
<feature type="transmembrane region" description="Helical" evidence="1">
    <location>
        <begin position="63"/>
        <end position="85"/>
    </location>
</feature>
<name>A0A2V2FMG8_9FIRM</name>